<accession>A0A1A8FRT8</accession>
<protein>
    <submittedName>
        <fullName evidence="1">Uncharacterized protein</fullName>
    </submittedName>
</protein>
<proteinExistence type="predicted"/>
<organism evidence="1">
    <name type="scientific">Nothobranchius korthausae</name>
    <dbReference type="NCBI Taxonomy" id="1143690"/>
    <lineage>
        <taxon>Eukaryota</taxon>
        <taxon>Metazoa</taxon>
        <taxon>Chordata</taxon>
        <taxon>Craniata</taxon>
        <taxon>Vertebrata</taxon>
        <taxon>Euteleostomi</taxon>
        <taxon>Actinopterygii</taxon>
        <taxon>Neopterygii</taxon>
        <taxon>Teleostei</taxon>
        <taxon>Neoteleostei</taxon>
        <taxon>Acanthomorphata</taxon>
        <taxon>Ovalentaria</taxon>
        <taxon>Atherinomorphae</taxon>
        <taxon>Cyprinodontiformes</taxon>
        <taxon>Nothobranchiidae</taxon>
        <taxon>Nothobranchius</taxon>
    </lineage>
</organism>
<sequence length="65" mass="7034">GSAAQDQITQSSFLTRLCSEFPTRSKRIITQPVRTRPAEPLILPTHSKSACLLLEPPCSPALCGL</sequence>
<name>A0A1A8FRT8_9TELE</name>
<feature type="non-terminal residue" evidence="1">
    <location>
        <position position="1"/>
    </location>
</feature>
<feature type="non-terminal residue" evidence="1">
    <location>
        <position position="65"/>
    </location>
</feature>
<evidence type="ECO:0000313" key="1">
    <source>
        <dbReference type="EMBL" id="SBQ60844.1"/>
    </source>
</evidence>
<reference evidence="1" key="2">
    <citation type="submission" date="2016-06" db="EMBL/GenBank/DDBJ databases">
        <title>The genome of a short-lived fish provides insights into sex chromosome evolution and the genetic control of aging.</title>
        <authorList>
            <person name="Reichwald K."/>
            <person name="Felder M."/>
            <person name="Petzold A."/>
            <person name="Koch P."/>
            <person name="Groth M."/>
            <person name="Platzer M."/>
        </authorList>
    </citation>
    <scope>NUCLEOTIDE SEQUENCE</scope>
    <source>
        <tissue evidence="1">Brain</tissue>
    </source>
</reference>
<reference evidence="1" key="1">
    <citation type="submission" date="2016-05" db="EMBL/GenBank/DDBJ databases">
        <authorList>
            <person name="Lavstsen T."/>
            <person name="Jespersen J.S."/>
        </authorList>
    </citation>
    <scope>NUCLEOTIDE SEQUENCE</scope>
    <source>
        <tissue evidence="1">Brain</tissue>
    </source>
</reference>
<dbReference type="AlphaFoldDB" id="A0A1A8FRT8"/>
<gene>
    <name evidence="1" type="primary">Nfu_g_1_025216</name>
</gene>
<dbReference type="EMBL" id="HAEB01014317">
    <property type="protein sequence ID" value="SBQ60844.1"/>
    <property type="molecule type" value="Transcribed_RNA"/>
</dbReference>